<accession>A0A1W9KP71</accession>
<proteinExistence type="predicted"/>
<evidence type="ECO:0000313" key="1">
    <source>
        <dbReference type="EMBL" id="OQW85947.1"/>
    </source>
</evidence>
<dbReference type="PANTHER" id="PTHR38471:SF2">
    <property type="entry name" value="FOUR HELIX BUNDLE PROTEIN"/>
    <property type="match status" value="1"/>
</dbReference>
<dbReference type="Gene3D" id="1.20.1440.60">
    <property type="entry name" value="23S rRNA-intervening sequence"/>
    <property type="match status" value="1"/>
</dbReference>
<dbReference type="NCBIfam" id="TIGR02436">
    <property type="entry name" value="four helix bundle protein"/>
    <property type="match status" value="1"/>
</dbReference>
<dbReference type="SUPFAM" id="SSF158446">
    <property type="entry name" value="IVS-encoded protein-like"/>
    <property type="match status" value="1"/>
</dbReference>
<dbReference type="EMBL" id="MTEI01000028">
    <property type="protein sequence ID" value="OQW85947.1"/>
    <property type="molecule type" value="Genomic_DNA"/>
</dbReference>
<dbReference type="AlphaFoldDB" id="A0A1W9KP71"/>
<protein>
    <submittedName>
        <fullName evidence="1">Four helix bundle protein</fullName>
    </submittedName>
</protein>
<dbReference type="Pfam" id="PF05635">
    <property type="entry name" value="23S_rRNA_IVP"/>
    <property type="match status" value="1"/>
</dbReference>
<dbReference type="PANTHER" id="PTHR38471">
    <property type="entry name" value="FOUR HELIX BUNDLE PROTEIN"/>
    <property type="match status" value="1"/>
</dbReference>
<dbReference type="InterPro" id="IPR012657">
    <property type="entry name" value="23S_rRNA-intervening_sequence"/>
</dbReference>
<dbReference type="InterPro" id="IPR036583">
    <property type="entry name" value="23S_rRNA_IVS_sf"/>
</dbReference>
<name>A0A1W9KP71_9BURK</name>
<dbReference type="Proteomes" id="UP000192505">
    <property type="component" value="Unassembled WGS sequence"/>
</dbReference>
<comment type="caution">
    <text evidence="1">The sequence shown here is derived from an EMBL/GenBank/DDBJ whole genome shotgun (WGS) entry which is preliminary data.</text>
</comment>
<gene>
    <name evidence="1" type="ORF">BWK72_19720</name>
</gene>
<organism evidence="1 2">
    <name type="scientific">Rhodoferax ferrireducens</name>
    <dbReference type="NCBI Taxonomy" id="192843"/>
    <lineage>
        <taxon>Bacteria</taxon>
        <taxon>Pseudomonadati</taxon>
        <taxon>Pseudomonadota</taxon>
        <taxon>Betaproteobacteria</taxon>
        <taxon>Burkholderiales</taxon>
        <taxon>Comamonadaceae</taxon>
        <taxon>Rhodoferax</taxon>
    </lineage>
</organism>
<sequence length="117" mass="12795">MRNDLKQRTKSFALQIIGLVDSLPGGRTAEVIGRQLLRSGTSVGANYRAACRAKSAADFIAKMGIVEEEADECIYWMELLAEANILPLTRLQPLMTEADELVAITVSSIKTAKANRK</sequence>
<dbReference type="PIRSF" id="PIRSF035652">
    <property type="entry name" value="CHP02436"/>
    <property type="match status" value="1"/>
</dbReference>
<reference evidence="1 2" key="1">
    <citation type="submission" date="2017-01" db="EMBL/GenBank/DDBJ databases">
        <title>Novel large sulfur bacteria in the metagenomes of groundwater-fed chemosynthetic microbial mats in the Lake Huron basin.</title>
        <authorList>
            <person name="Sharrar A.M."/>
            <person name="Flood B.E."/>
            <person name="Bailey J.V."/>
            <person name="Jones D.S."/>
            <person name="Biddanda B."/>
            <person name="Ruberg S.A."/>
            <person name="Marcus D.N."/>
            <person name="Dick G.J."/>
        </authorList>
    </citation>
    <scope>NUCLEOTIDE SEQUENCE [LARGE SCALE GENOMIC DNA]</scope>
    <source>
        <strain evidence="1">A7</strain>
    </source>
</reference>
<evidence type="ECO:0000313" key="2">
    <source>
        <dbReference type="Proteomes" id="UP000192505"/>
    </source>
</evidence>